<name>A0AAV7SLK2_PLEWA</name>
<evidence type="ECO:0000313" key="3">
    <source>
        <dbReference type="Proteomes" id="UP001066276"/>
    </source>
</evidence>
<keyword evidence="3" id="KW-1185">Reference proteome</keyword>
<dbReference type="EMBL" id="JANPWB010000008">
    <property type="protein sequence ID" value="KAJ1164977.1"/>
    <property type="molecule type" value="Genomic_DNA"/>
</dbReference>
<proteinExistence type="predicted"/>
<feature type="region of interest" description="Disordered" evidence="1">
    <location>
        <begin position="18"/>
        <end position="52"/>
    </location>
</feature>
<reference evidence="2" key="1">
    <citation type="journal article" date="2022" name="bioRxiv">
        <title>Sequencing and chromosome-scale assembly of the giantPleurodeles waltlgenome.</title>
        <authorList>
            <person name="Brown T."/>
            <person name="Elewa A."/>
            <person name="Iarovenko S."/>
            <person name="Subramanian E."/>
            <person name="Araus A.J."/>
            <person name="Petzold A."/>
            <person name="Susuki M."/>
            <person name="Suzuki K.-i.T."/>
            <person name="Hayashi T."/>
            <person name="Toyoda A."/>
            <person name="Oliveira C."/>
            <person name="Osipova E."/>
            <person name="Leigh N.D."/>
            <person name="Simon A."/>
            <person name="Yun M.H."/>
        </authorList>
    </citation>
    <scope>NUCLEOTIDE SEQUENCE</scope>
    <source>
        <strain evidence="2">20211129_DDA</strain>
        <tissue evidence="2">Liver</tissue>
    </source>
</reference>
<organism evidence="2 3">
    <name type="scientific">Pleurodeles waltl</name>
    <name type="common">Iberian ribbed newt</name>
    <dbReference type="NCBI Taxonomy" id="8319"/>
    <lineage>
        <taxon>Eukaryota</taxon>
        <taxon>Metazoa</taxon>
        <taxon>Chordata</taxon>
        <taxon>Craniata</taxon>
        <taxon>Vertebrata</taxon>
        <taxon>Euteleostomi</taxon>
        <taxon>Amphibia</taxon>
        <taxon>Batrachia</taxon>
        <taxon>Caudata</taxon>
        <taxon>Salamandroidea</taxon>
        <taxon>Salamandridae</taxon>
        <taxon>Pleurodelinae</taxon>
        <taxon>Pleurodeles</taxon>
    </lineage>
</organism>
<comment type="caution">
    <text evidence="2">The sequence shown here is derived from an EMBL/GenBank/DDBJ whole genome shotgun (WGS) entry which is preliminary data.</text>
</comment>
<sequence>MAAPVWRHGRNHYVLNASLGRSASAPPEGRPPTLLEMGSDPSGKGRSPGGQIVFRPFLPPWGQIGRF</sequence>
<protein>
    <submittedName>
        <fullName evidence="2">Uncharacterized protein</fullName>
    </submittedName>
</protein>
<evidence type="ECO:0000256" key="1">
    <source>
        <dbReference type="SAM" id="MobiDB-lite"/>
    </source>
</evidence>
<dbReference type="Proteomes" id="UP001066276">
    <property type="component" value="Chromosome 4_2"/>
</dbReference>
<dbReference type="AlphaFoldDB" id="A0AAV7SLK2"/>
<evidence type="ECO:0000313" key="2">
    <source>
        <dbReference type="EMBL" id="KAJ1164977.1"/>
    </source>
</evidence>
<accession>A0AAV7SLK2</accession>
<gene>
    <name evidence="2" type="ORF">NDU88_005407</name>
</gene>